<dbReference type="EMBL" id="QGNW01000205">
    <property type="protein sequence ID" value="RVW85295.1"/>
    <property type="molecule type" value="Genomic_DNA"/>
</dbReference>
<dbReference type="AlphaFoldDB" id="A0A438HLD5"/>
<reference evidence="2 3" key="1">
    <citation type="journal article" date="2018" name="PLoS Genet.">
        <title>Population sequencing reveals clonal diversity and ancestral inbreeding in the grapevine cultivar Chardonnay.</title>
        <authorList>
            <person name="Roach M.J."/>
            <person name="Johnson D.L."/>
            <person name="Bohlmann J."/>
            <person name="van Vuuren H.J."/>
            <person name="Jones S.J."/>
            <person name="Pretorius I.S."/>
            <person name="Schmidt S.A."/>
            <person name="Borneman A.R."/>
        </authorList>
    </citation>
    <scope>NUCLEOTIDE SEQUENCE [LARGE SCALE GENOMIC DNA]</scope>
    <source>
        <strain evidence="3">cv. Chardonnay</strain>
        <tissue evidence="2">Leaf</tissue>
    </source>
</reference>
<sequence length="63" mass="6712">MGLVEGVEVGQIPGILSPAPATLPPILQGSSLRHRTHKPSRSDNLADPITRLSQPVLGLLVYF</sequence>
<name>A0A438HLD5_VITVI</name>
<evidence type="ECO:0000313" key="2">
    <source>
        <dbReference type="EMBL" id="RVW85295.1"/>
    </source>
</evidence>
<gene>
    <name evidence="2" type="ORF">CK203_045553</name>
</gene>
<proteinExistence type="predicted"/>
<evidence type="ECO:0000256" key="1">
    <source>
        <dbReference type="SAM" id="MobiDB-lite"/>
    </source>
</evidence>
<comment type="caution">
    <text evidence="2">The sequence shown here is derived from an EMBL/GenBank/DDBJ whole genome shotgun (WGS) entry which is preliminary data.</text>
</comment>
<evidence type="ECO:0000313" key="3">
    <source>
        <dbReference type="Proteomes" id="UP000288805"/>
    </source>
</evidence>
<organism evidence="2 3">
    <name type="scientific">Vitis vinifera</name>
    <name type="common">Grape</name>
    <dbReference type="NCBI Taxonomy" id="29760"/>
    <lineage>
        <taxon>Eukaryota</taxon>
        <taxon>Viridiplantae</taxon>
        <taxon>Streptophyta</taxon>
        <taxon>Embryophyta</taxon>
        <taxon>Tracheophyta</taxon>
        <taxon>Spermatophyta</taxon>
        <taxon>Magnoliopsida</taxon>
        <taxon>eudicotyledons</taxon>
        <taxon>Gunneridae</taxon>
        <taxon>Pentapetalae</taxon>
        <taxon>rosids</taxon>
        <taxon>Vitales</taxon>
        <taxon>Vitaceae</taxon>
        <taxon>Viteae</taxon>
        <taxon>Vitis</taxon>
    </lineage>
</organism>
<protein>
    <submittedName>
        <fullName evidence="2">Uncharacterized protein</fullName>
    </submittedName>
</protein>
<dbReference type="Proteomes" id="UP000288805">
    <property type="component" value="Unassembled WGS sequence"/>
</dbReference>
<feature type="region of interest" description="Disordered" evidence="1">
    <location>
        <begin position="26"/>
        <end position="47"/>
    </location>
</feature>
<accession>A0A438HLD5</accession>